<feature type="non-terminal residue" evidence="1">
    <location>
        <position position="1"/>
    </location>
</feature>
<keyword evidence="2" id="KW-1185">Reference proteome</keyword>
<dbReference type="AlphaFoldDB" id="A0A6A4GHY1"/>
<feature type="non-terminal residue" evidence="1">
    <location>
        <position position="69"/>
    </location>
</feature>
<evidence type="ECO:0000313" key="1">
    <source>
        <dbReference type="EMBL" id="KAE9385060.1"/>
    </source>
</evidence>
<dbReference type="OrthoDB" id="1681765at2759"/>
<proteinExistence type="predicted"/>
<name>A0A6A4GHY1_9AGAR</name>
<reference evidence="1" key="1">
    <citation type="journal article" date="2019" name="Environ. Microbiol.">
        <title>Fungal ecological strategies reflected in gene transcription - a case study of two litter decomposers.</title>
        <authorList>
            <person name="Barbi F."/>
            <person name="Kohler A."/>
            <person name="Barry K."/>
            <person name="Baskaran P."/>
            <person name="Daum C."/>
            <person name="Fauchery L."/>
            <person name="Ihrmark K."/>
            <person name="Kuo A."/>
            <person name="LaButti K."/>
            <person name="Lipzen A."/>
            <person name="Morin E."/>
            <person name="Grigoriev I.V."/>
            <person name="Henrissat B."/>
            <person name="Lindahl B."/>
            <person name="Martin F."/>
        </authorList>
    </citation>
    <scope>NUCLEOTIDE SEQUENCE</scope>
    <source>
        <strain evidence="1">JB14</strain>
    </source>
</reference>
<gene>
    <name evidence="1" type="ORF">BT96DRAFT_743798</name>
</gene>
<sequence length="69" mass="7894">HAQACNIIERIFGVIKKHWLILTLPAHYDMTIQAHIPAALAAVHNYIIEHDPFEVPELQDPNFDIDPMP</sequence>
<dbReference type="Proteomes" id="UP000799118">
    <property type="component" value="Unassembled WGS sequence"/>
</dbReference>
<evidence type="ECO:0000313" key="2">
    <source>
        <dbReference type="Proteomes" id="UP000799118"/>
    </source>
</evidence>
<dbReference type="EMBL" id="ML770037">
    <property type="protein sequence ID" value="KAE9385060.1"/>
    <property type="molecule type" value="Genomic_DNA"/>
</dbReference>
<organism evidence="1 2">
    <name type="scientific">Gymnopus androsaceus JB14</name>
    <dbReference type="NCBI Taxonomy" id="1447944"/>
    <lineage>
        <taxon>Eukaryota</taxon>
        <taxon>Fungi</taxon>
        <taxon>Dikarya</taxon>
        <taxon>Basidiomycota</taxon>
        <taxon>Agaricomycotina</taxon>
        <taxon>Agaricomycetes</taxon>
        <taxon>Agaricomycetidae</taxon>
        <taxon>Agaricales</taxon>
        <taxon>Marasmiineae</taxon>
        <taxon>Omphalotaceae</taxon>
        <taxon>Gymnopus</taxon>
    </lineage>
</organism>
<evidence type="ECO:0008006" key="3">
    <source>
        <dbReference type="Google" id="ProtNLM"/>
    </source>
</evidence>
<protein>
    <recommendedName>
        <fullName evidence="3">DDE Tnp4 domain-containing protein</fullName>
    </recommendedName>
</protein>
<accession>A0A6A4GHY1</accession>